<dbReference type="GO" id="GO:0030488">
    <property type="term" value="P:tRNA methylation"/>
    <property type="evidence" value="ECO:0007669"/>
    <property type="project" value="TreeGrafter"/>
</dbReference>
<dbReference type="InterPro" id="IPR027417">
    <property type="entry name" value="P-loop_NTPase"/>
</dbReference>
<dbReference type="InterPro" id="IPR021147">
    <property type="entry name" value="DUF697"/>
</dbReference>
<sequence length="414" mass="45587">MSKFDQILKLLPDNTLEILNPLWDAIPVDEKEALKEKFEGLPLDLNLINMLMDLSKIQMKVAFGHKNRVVLVGPANVGKSTLYNHFIRAKEDQAEVSPVPGTTRINQVADAGIFAVIDTPGADSVGPVGEKEKEEALNAAQEADFLVIMFDAIQGIKDTELQLYQQLLALQKPYLVVLNKIDLVGSKHETGVIEKAASNLGVEKDKVIPISAKRGFNISKVLMGIVITDPEFLIPLAQALPHYRWNLAWRVIVTASVVSGAIALVPLPLIDFIPLIANQSTMVLSIARIHNYKITFVRARELIATFGIGLLGRTLFQQLSRLGGIPGWLLSSAIASSTTVVLGYAASLWFEKGERISQKSLNALTKNLTQNLLEKLKNRFKRKPDKKDLEQALKEALEDTGMADRDAIDQAAEN</sequence>
<keyword evidence="10" id="KW-1185">Reference proteome</keyword>
<keyword evidence="2" id="KW-0812">Transmembrane</keyword>
<dbReference type="Pfam" id="PF01926">
    <property type="entry name" value="MMR_HSR1"/>
    <property type="match status" value="1"/>
</dbReference>
<keyword evidence="4" id="KW-1133">Transmembrane helix</keyword>
<dbReference type="AlphaFoldDB" id="A0A1Y6K4R4"/>
<evidence type="ECO:0000256" key="7">
    <source>
        <dbReference type="SAM" id="MobiDB-lite"/>
    </source>
</evidence>
<dbReference type="GO" id="GO:0016020">
    <property type="term" value="C:membrane"/>
    <property type="evidence" value="ECO:0007669"/>
    <property type="project" value="UniProtKB-SubCell"/>
</dbReference>
<evidence type="ECO:0000313" key="9">
    <source>
        <dbReference type="EMBL" id="SMX54653.1"/>
    </source>
</evidence>
<dbReference type="GO" id="GO:0005525">
    <property type="term" value="F:GTP binding"/>
    <property type="evidence" value="ECO:0007669"/>
    <property type="project" value="UniProtKB-KW"/>
</dbReference>
<keyword evidence="3" id="KW-0547">Nucleotide-binding</keyword>
<comment type="subcellular location">
    <subcellularLocation>
        <location evidence="1">Membrane</location>
        <topology evidence="1">Multi-pass membrane protein</topology>
    </subcellularLocation>
</comment>
<feature type="compositionally biased region" description="Basic and acidic residues" evidence="7">
    <location>
        <begin position="385"/>
        <end position="408"/>
    </location>
</feature>
<dbReference type="PANTHER" id="PTHR42714">
    <property type="entry name" value="TRNA MODIFICATION GTPASE GTPBP3"/>
    <property type="match status" value="1"/>
</dbReference>
<dbReference type="Proteomes" id="UP000195514">
    <property type="component" value="Chromosome I"/>
</dbReference>
<keyword evidence="5" id="KW-0342">GTP-binding</keyword>
<dbReference type="PANTHER" id="PTHR42714:SF2">
    <property type="entry name" value="TRNA MODIFICATION GTPASE GTPBP3, MITOCHONDRIAL"/>
    <property type="match status" value="1"/>
</dbReference>
<name>A0A1Y6K4R4_9CHLR</name>
<reference evidence="10" key="1">
    <citation type="submission" date="2017-05" db="EMBL/GenBank/DDBJ databases">
        <authorList>
            <person name="Kirkegaard R."/>
            <person name="Mcilroy J S."/>
        </authorList>
    </citation>
    <scope>NUCLEOTIDE SEQUENCE [LARGE SCALE GENOMIC DNA]</scope>
</reference>
<evidence type="ECO:0000313" key="10">
    <source>
        <dbReference type="Proteomes" id="UP000195514"/>
    </source>
</evidence>
<feature type="region of interest" description="Disordered" evidence="7">
    <location>
        <begin position="384"/>
        <end position="414"/>
    </location>
</feature>
<evidence type="ECO:0000256" key="4">
    <source>
        <dbReference type="ARBA" id="ARBA00022989"/>
    </source>
</evidence>
<keyword evidence="6" id="KW-0472">Membrane</keyword>
<dbReference type="RefSeq" id="WP_087862479.1">
    <property type="nucleotide sequence ID" value="NZ_LT859958.1"/>
</dbReference>
<evidence type="ECO:0000259" key="8">
    <source>
        <dbReference type="Pfam" id="PF01926"/>
    </source>
</evidence>
<dbReference type="InterPro" id="IPR005225">
    <property type="entry name" value="Small_GTP-bd"/>
</dbReference>
<feature type="domain" description="G" evidence="8">
    <location>
        <begin position="68"/>
        <end position="180"/>
    </location>
</feature>
<organism evidence="9 10">
    <name type="scientific">Candidatus Brevifilum fermentans</name>
    <dbReference type="NCBI Taxonomy" id="1986204"/>
    <lineage>
        <taxon>Bacteria</taxon>
        <taxon>Bacillati</taxon>
        <taxon>Chloroflexota</taxon>
        <taxon>Anaerolineae</taxon>
        <taxon>Anaerolineales</taxon>
        <taxon>Anaerolineaceae</taxon>
        <taxon>Candidatus Brevifilum</taxon>
    </lineage>
</organism>
<dbReference type="PRINTS" id="PR00449">
    <property type="entry name" value="RASTRNSFRMNG"/>
</dbReference>
<dbReference type="GO" id="GO:0005737">
    <property type="term" value="C:cytoplasm"/>
    <property type="evidence" value="ECO:0007669"/>
    <property type="project" value="TreeGrafter"/>
</dbReference>
<dbReference type="NCBIfam" id="TIGR00231">
    <property type="entry name" value="small_GTP"/>
    <property type="match status" value="1"/>
</dbReference>
<evidence type="ECO:0000256" key="1">
    <source>
        <dbReference type="ARBA" id="ARBA00004141"/>
    </source>
</evidence>
<evidence type="ECO:0000256" key="5">
    <source>
        <dbReference type="ARBA" id="ARBA00023134"/>
    </source>
</evidence>
<accession>A0A1Y6K4R4</accession>
<dbReference type="OrthoDB" id="5406017at2"/>
<dbReference type="Pfam" id="PF05128">
    <property type="entry name" value="DUF697"/>
    <property type="match status" value="1"/>
</dbReference>
<evidence type="ECO:0000256" key="6">
    <source>
        <dbReference type="ARBA" id="ARBA00023136"/>
    </source>
</evidence>
<evidence type="ECO:0000256" key="2">
    <source>
        <dbReference type="ARBA" id="ARBA00022692"/>
    </source>
</evidence>
<dbReference type="InterPro" id="IPR006073">
    <property type="entry name" value="GTP-bd"/>
</dbReference>
<dbReference type="Gene3D" id="3.40.50.300">
    <property type="entry name" value="P-loop containing nucleotide triphosphate hydrolases"/>
    <property type="match status" value="1"/>
</dbReference>
<gene>
    <name evidence="9" type="ORF">CFX1CAM_1588</name>
</gene>
<dbReference type="KEGG" id="abat:CFX1CAM_1588"/>
<dbReference type="GO" id="GO:0002098">
    <property type="term" value="P:tRNA wobble uridine modification"/>
    <property type="evidence" value="ECO:0007669"/>
    <property type="project" value="TreeGrafter"/>
</dbReference>
<evidence type="ECO:0000256" key="3">
    <source>
        <dbReference type="ARBA" id="ARBA00022741"/>
    </source>
</evidence>
<protein>
    <submittedName>
        <fullName evidence="9">Putative Small GTP-binding protein</fullName>
    </submittedName>
</protein>
<proteinExistence type="predicted"/>
<dbReference type="EMBL" id="LT859958">
    <property type="protein sequence ID" value="SMX54653.1"/>
    <property type="molecule type" value="Genomic_DNA"/>
</dbReference>
<dbReference type="SUPFAM" id="SSF52540">
    <property type="entry name" value="P-loop containing nucleoside triphosphate hydrolases"/>
    <property type="match status" value="1"/>
</dbReference>